<dbReference type="Proteomes" id="UP000242637">
    <property type="component" value="Chromosome 1"/>
</dbReference>
<organism evidence="1 2">
    <name type="scientific">Dermatophilus congolensis</name>
    <dbReference type="NCBI Taxonomy" id="1863"/>
    <lineage>
        <taxon>Bacteria</taxon>
        <taxon>Bacillati</taxon>
        <taxon>Actinomycetota</taxon>
        <taxon>Actinomycetes</taxon>
        <taxon>Micrococcales</taxon>
        <taxon>Dermatophilaceae</taxon>
        <taxon>Dermatophilus</taxon>
    </lineage>
</organism>
<accession>A0A239VUX3</accession>
<keyword evidence="2" id="KW-1185">Reference proteome</keyword>
<dbReference type="OrthoDB" id="9809622at2"/>
<dbReference type="Gene3D" id="3.40.50.2000">
    <property type="entry name" value="Glycogen Phosphorylase B"/>
    <property type="match status" value="2"/>
</dbReference>
<evidence type="ECO:0000313" key="2">
    <source>
        <dbReference type="Proteomes" id="UP000242637"/>
    </source>
</evidence>
<sequence>MSASTPNNARRAASKAARKALRLALGPQSPLRKALPDPVKTQLRVVRRHLPAAAVRIVDSSTGKTPAAPIDPAVLAAASRRPFLPNEPVRVWVAPANFAGQGKAWADAMETHITGVGARSMAVKGAIRFPVDQEVAPEAYRDIGWQKEQEKYVFAHYTHALIEAERPLFGTRYGNTCEIEIKRLTEAGLAVALISHGSDLRVPSKHAQMFPHSPFDDPEDRTYQILEKRALNNARIIEQFDGPVFVSTPDLIDYAPRAHWCPTVIDTYHWDSDWPLLARPIPRVVHIPSNGKLKGSDFIDEICTQLAEEGHIEYRTPRGVSHADIQREFSEADIVIDQLVMGLYGVTAIEGLAAGRVVVAFLGDVVRQRVKEVSGLDIPIKEATVETLREVLLDIITNRDSARAFAAKGPDYVAEIHDGRLSAKVLSEHFTGGKIATATDALAEREAEPVAPFKPVPDLTAARRVFIGPANLAGQGTAWARALRTHLDGVSATSMATRGHLLRFPSDYQIDPTFFSDESWSERQERYLSEFYTHILIEALRPVTGFRHGTRATGEIPVLREAGLNVALIAHGADVRVPSLHRKEHAWSPYGEIWDGVPSLEVLEQRAQRTIEAMTQFCGHTFVSTPDLLDYVPQARWCPIVVDVDSWQSEEQNPHEGVMRVMHAPSHSLLQGTMLIEPAVTDLAHEGVITYSNVGGTAPSRMRARYAAADVVLDQFALGTYGVTACEAMAAGRVVVGHVTEKTREQITADTGLELPIVEAEPDQIEQVLRNLAEDPQRRIALSRAGQEFVRAVHDGTKSANVLATWID</sequence>
<dbReference type="GeneID" id="63460430"/>
<evidence type="ECO:0000313" key="1">
    <source>
        <dbReference type="EMBL" id="SNV25550.1"/>
    </source>
</evidence>
<name>A0A239VUX3_9MICO</name>
<proteinExistence type="predicted"/>
<dbReference type="AlphaFoldDB" id="A0A239VUX3"/>
<dbReference type="EMBL" id="LT906453">
    <property type="protein sequence ID" value="SNV25550.1"/>
    <property type="molecule type" value="Genomic_DNA"/>
</dbReference>
<dbReference type="SUPFAM" id="SSF53756">
    <property type="entry name" value="UDP-Glycosyltransferase/glycogen phosphorylase"/>
    <property type="match status" value="2"/>
</dbReference>
<dbReference type="KEGG" id="dco:SAMEA4475696_2270"/>
<gene>
    <name evidence="1" type="ORF">SAMEA4475696_02270</name>
</gene>
<dbReference type="RefSeq" id="WP_154657588.1">
    <property type="nucleotide sequence ID" value="NZ_JAAFNI010000001.1"/>
</dbReference>
<protein>
    <submittedName>
        <fullName evidence="1">Glycosyl transferases group 1</fullName>
    </submittedName>
</protein>
<dbReference type="STRING" id="1121387.GCA_000429885_00635"/>
<keyword evidence="1" id="KW-0808">Transferase</keyword>
<dbReference type="GO" id="GO:0016740">
    <property type="term" value="F:transferase activity"/>
    <property type="evidence" value="ECO:0007669"/>
    <property type="project" value="UniProtKB-KW"/>
</dbReference>
<reference evidence="1 2" key="1">
    <citation type="submission" date="2017-06" db="EMBL/GenBank/DDBJ databases">
        <authorList>
            <consortium name="Pathogen Informatics"/>
        </authorList>
    </citation>
    <scope>NUCLEOTIDE SEQUENCE [LARGE SCALE GENOMIC DNA]</scope>
    <source>
        <strain evidence="1 2">NCTC13039</strain>
    </source>
</reference>